<feature type="transmembrane region" description="Helical" evidence="19">
    <location>
        <begin position="49"/>
        <end position="71"/>
    </location>
</feature>
<feature type="transmembrane region" description="Helical" evidence="19">
    <location>
        <begin position="185"/>
        <end position="208"/>
    </location>
</feature>
<dbReference type="GO" id="GO:0051073">
    <property type="term" value="F:adenosylcobinamide-GDP ribazoletransferase activity"/>
    <property type="evidence" value="ECO:0007669"/>
    <property type="project" value="UniProtKB-EC"/>
</dbReference>
<organism evidence="20 21">
    <name type="scientific">Conexibacter stalactiti</name>
    <dbReference type="NCBI Taxonomy" id="1940611"/>
    <lineage>
        <taxon>Bacteria</taxon>
        <taxon>Bacillati</taxon>
        <taxon>Actinomycetota</taxon>
        <taxon>Thermoleophilia</taxon>
        <taxon>Solirubrobacterales</taxon>
        <taxon>Conexibacteraceae</taxon>
        <taxon>Conexibacter</taxon>
    </lineage>
</organism>
<comment type="pathway">
    <text evidence="3 19">Cofactor biosynthesis; adenosylcobalamin biosynthesis; adenosylcobalamin from cob(II)yrinate a,c-diamide: step 7/7.</text>
</comment>
<evidence type="ECO:0000313" key="20">
    <source>
        <dbReference type="EMBL" id="MDW5598370.1"/>
    </source>
</evidence>
<dbReference type="PANTHER" id="PTHR34148">
    <property type="entry name" value="ADENOSYLCOBINAMIDE-GDP RIBAZOLETRANSFERASE"/>
    <property type="match status" value="1"/>
</dbReference>
<evidence type="ECO:0000256" key="9">
    <source>
        <dbReference type="ARBA" id="ARBA00022679"/>
    </source>
</evidence>
<comment type="subcellular location">
    <subcellularLocation>
        <location evidence="2 19">Cell membrane</location>
        <topology evidence="2 19">Multi-pass membrane protein</topology>
    </subcellularLocation>
</comment>
<evidence type="ECO:0000313" key="21">
    <source>
        <dbReference type="Proteomes" id="UP001284601"/>
    </source>
</evidence>
<evidence type="ECO:0000256" key="14">
    <source>
        <dbReference type="ARBA" id="ARBA00025228"/>
    </source>
</evidence>
<keyword evidence="10 19" id="KW-0812">Transmembrane</keyword>
<keyword evidence="9 19" id="KW-0808">Transferase</keyword>
<dbReference type="Pfam" id="PF02654">
    <property type="entry name" value="CobS"/>
    <property type="match status" value="1"/>
</dbReference>
<dbReference type="PANTHER" id="PTHR34148:SF1">
    <property type="entry name" value="ADENOSYLCOBINAMIDE-GDP RIBAZOLETRANSFERASE"/>
    <property type="match status" value="1"/>
</dbReference>
<dbReference type="InterPro" id="IPR003805">
    <property type="entry name" value="CobS"/>
</dbReference>
<comment type="catalytic activity">
    <reaction evidence="17 19">
        <text>alpha-ribazole + adenosylcob(III)inamide-GDP = adenosylcob(III)alamin + GMP + H(+)</text>
        <dbReference type="Rhea" id="RHEA:16049"/>
        <dbReference type="ChEBI" id="CHEBI:10329"/>
        <dbReference type="ChEBI" id="CHEBI:15378"/>
        <dbReference type="ChEBI" id="CHEBI:18408"/>
        <dbReference type="ChEBI" id="CHEBI:58115"/>
        <dbReference type="ChEBI" id="CHEBI:60487"/>
        <dbReference type="EC" id="2.7.8.26"/>
    </reaction>
</comment>
<gene>
    <name evidence="19 20" type="primary">cobS</name>
    <name evidence="20" type="ORF">R7226_28685</name>
</gene>
<evidence type="ECO:0000256" key="19">
    <source>
        <dbReference type="HAMAP-Rule" id="MF_00719"/>
    </source>
</evidence>
<feature type="transmembrane region" description="Helical" evidence="19">
    <location>
        <begin position="214"/>
        <end position="232"/>
    </location>
</feature>
<keyword evidence="11 19" id="KW-0460">Magnesium</keyword>
<protein>
    <recommendedName>
        <fullName evidence="6 19">Adenosylcobinamide-GDP ribazoletransferase</fullName>
        <ecNumber evidence="5 19">2.7.8.26</ecNumber>
    </recommendedName>
    <alternativeName>
        <fullName evidence="16 19">Cobalamin synthase</fullName>
    </alternativeName>
    <alternativeName>
        <fullName evidence="15 19">Cobalamin-5'-phosphate synthase</fullName>
    </alternativeName>
</protein>
<evidence type="ECO:0000256" key="18">
    <source>
        <dbReference type="ARBA" id="ARBA00049504"/>
    </source>
</evidence>
<evidence type="ECO:0000256" key="3">
    <source>
        <dbReference type="ARBA" id="ARBA00004663"/>
    </source>
</evidence>
<comment type="caution">
    <text evidence="20">The sequence shown here is derived from an EMBL/GenBank/DDBJ whole genome shotgun (WGS) entry which is preliminary data.</text>
</comment>
<dbReference type="Proteomes" id="UP001284601">
    <property type="component" value="Unassembled WGS sequence"/>
</dbReference>
<evidence type="ECO:0000256" key="1">
    <source>
        <dbReference type="ARBA" id="ARBA00001946"/>
    </source>
</evidence>
<dbReference type="EMBL" id="JAWSTH010000136">
    <property type="protein sequence ID" value="MDW5598370.1"/>
    <property type="molecule type" value="Genomic_DNA"/>
</dbReference>
<evidence type="ECO:0000256" key="7">
    <source>
        <dbReference type="ARBA" id="ARBA00022475"/>
    </source>
</evidence>
<reference evidence="21" key="1">
    <citation type="submission" date="2023-07" db="EMBL/GenBank/DDBJ databases">
        <title>Conexibacter stalactiti sp. nov., isolated from stalactites in a lava cave and emended description of the genus Conexibacter.</title>
        <authorList>
            <person name="Lee S.D."/>
        </authorList>
    </citation>
    <scope>NUCLEOTIDE SEQUENCE [LARGE SCALE GENOMIC DNA]</scope>
    <source>
        <strain evidence="21">KCTC 39840</strain>
    </source>
</reference>
<keyword evidence="21" id="KW-1185">Reference proteome</keyword>
<keyword evidence="13 19" id="KW-0472">Membrane</keyword>
<evidence type="ECO:0000256" key="5">
    <source>
        <dbReference type="ARBA" id="ARBA00013200"/>
    </source>
</evidence>
<keyword evidence="8 19" id="KW-0169">Cobalamin biosynthesis</keyword>
<evidence type="ECO:0000256" key="6">
    <source>
        <dbReference type="ARBA" id="ARBA00015850"/>
    </source>
</evidence>
<keyword evidence="12 19" id="KW-1133">Transmembrane helix</keyword>
<comment type="catalytic activity">
    <reaction evidence="18 19">
        <text>alpha-ribazole 5'-phosphate + adenosylcob(III)inamide-GDP = adenosylcob(III)alamin 5'-phosphate + GMP + H(+)</text>
        <dbReference type="Rhea" id="RHEA:23560"/>
        <dbReference type="ChEBI" id="CHEBI:15378"/>
        <dbReference type="ChEBI" id="CHEBI:57918"/>
        <dbReference type="ChEBI" id="CHEBI:58115"/>
        <dbReference type="ChEBI" id="CHEBI:60487"/>
        <dbReference type="ChEBI" id="CHEBI:60493"/>
        <dbReference type="EC" id="2.7.8.26"/>
    </reaction>
</comment>
<evidence type="ECO:0000256" key="2">
    <source>
        <dbReference type="ARBA" id="ARBA00004651"/>
    </source>
</evidence>
<comment type="cofactor">
    <cofactor evidence="1 19">
        <name>Mg(2+)</name>
        <dbReference type="ChEBI" id="CHEBI:18420"/>
    </cofactor>
</comment>
<accession>A0ABU4I0U9</accession>
<evidence type="ECO:0000256" key="10">
    <source>
        <dbReference type="ARBA" id="ARBA00022692"/>
    </source>
</evidence>
<dbReference type="RefSeq" id="WP_318600897.1">
    <property type="nucleotide sequence ID" value="NZ_JAWSTH010000136.1"/>
</dbReference>
<feature type="transmembrane region" description="Helical" evidence="19">
    <location>
        <begin position="77"/>
        <end position="95"/>
    </location>
</feature>
<evidence type="ECO:0000256" key="13">
    <source>
        <dbReference type="ARBA" id="ARBA00023136"/>
    </source>
</evidence>
<name>A0ABU4I0U9_9ACTN</name>
<evidence type="ECO:0000256" key="17">
    <source>
        <dbReference type="ARBA" id="ARBA00048623"/>
    </source>
</evidence>
<evidence type="ECO:0000256" key="8">
    <source>
        <dbReference type="ARBA" id="ARBA00022573"/>
    </source>
</evidence>
<feature type="transmembrane region" description="Helical" evidence="19">
    <location>
        <begin position="123"/>
        <end position="146"/>
    </location>
</feature>
<evidence type="ECO:0000256" key="16">
    <source>
        <dbReference type="ARBA" id="ARBA00032853"/>
    </source>
</evidence>
<sequence length="264" mass="25873">MSEADAPPKAAAATGPARRTLGDAALAISFLTLLPLPERAFAGGSMRRAAGWFPLVGVAIGAFAGGVRAAAESLVGAGPATVLALIALVAATGALHQDGLADCADGLGVRGDRERRLAVMRDSAIGTFGMLALLGWGLLAFTTLAPLTNADVLTALIAAASLGRAAALAHATVTPPARRDGLGAGFTVPTAALAAGIATAAVATALVTRDLADTLLALAAAALATAAVTAWSRRTLGGRTGDTLGATVALTEVAVLLALAAAWT</sequence>
<evidence type="ECO:0000256" key="4">
    <source>
        <dbReference type="ARBA" id="ARBA00010561"/>
    </source>
</evidence>
<comment type="similarity">
    <text evidence="4 19">Belongs to the CobS family.</text>
</comment>
<feature type="transmembrane region" description="Helical" evidence="19">
    <location>
        <begin position="244"/>
        <end position="263"/>
    </location>
</feature>
<evidence type="ECO:0000256" key="11">
    <source>
        <dbReference type="ARBA" id="ARBA00022842"/>
    </source>
</evidence>
<dbReference type="EC" id="2.7.8.26" evidence="5 19"/>
<dbReference type="HAMAP" id="MF_00719">
    <property type="entry name" value="CobS"/>
    <property type="match status" value="1"/>
</dbReference>
<evidence type="ECO:0000256" key="15">
    <source>
        <dbReference type="ARBA" id="ARBA00032605"/>
    </source>
</evidence>
<dbReference type="NCBIfam" id="TIGR00317">
    <property type="entry name" value="cobS"/>
    <property type="match status" value="1"/>
</dbReference>
<proteinExistence type="inferred from homology"/>
<comment type="function">
    <text evidence="14 19">Joins adenosylcobinamide-GDP and alpha-ribazole to generate adenosylcobalamin (Ado-cobalamin). Also synthesizes adenosylcobalamin 5'-phosphate from adenosylcobinamide-GDP and alpha-ribazole 5'-phosphate.</text>
</comment>
<evidence type="ECO:0000256" key="12">
    <source>
        <dbReference type="ARBA" id="ARBA00022989"/>
    </source>
</evidence>
<keyword evidence="7 19" id="KW-1003">Cell membrane</keyword>